<evidence type="ECO:0000313" key="2">
    <source>
        <dbReference type="Proteomes" id="UP001218188"/>
    </source>
</evidence>
<dbReference type="EMBL" id="JARJCM010000109">
    <property type="protein sequence ID" value="KAJ7028760.1"/>
    <property type="molecule type" value="Genomic_DNA"/>
</dbReference>
<evidence type="ECO:0000313" key="1">
    <source>
        <dbReference type="EMBL" id="KAJ7028760.1"/>
    </source>
</evidence>
<accession>A0AAD6WXX5</accession>
<dbReference type="Proteomes" id="UP001218188">
    <property type="component" value="Unassembled WGS sequence"/>
</dbReference>
<keyword evidence="2" id="KW-1185">Reference proteome</keyword>
<name>A0AAD6WXX5_9AGAR</name>
<protein>
    <submittedName>
        <fullName evidence="1">Uncharacterized protein</fullName>
    </submittedName>
</protein>
<organism evidence="1 2">
    <name type="scientific">Mycena alexandri</name>
    <dbReference type="NCBI Taxonomy" id="1745969"/>
    <lineage>
        <taxon>Eukaryota</taxon>
        <taxon>Fungi</taxon>
        <taxon>Dikarya</taxon>
        <taxon>Basidiomycota</taxon>
        <taxon>Agaricomycotina</taxon>
        <taxon>Agaricomycetes</taxon>
        <taxon>Agaricomycetidae</taxon>
        <taxon>Agaricales</taxon>
        <taxon>Marasmiineae</taxon>
        <taxon>Mycenaceae</taxon>
        <taxon>Mycena</taxon>
    </lineage>
</organism>
<sequence>MTDLSLVAPASSPQLVGASQDPIDEATFSLPPTKADQANLISAVQTLSDSVAAVSTAAAAIRDAPLSQVIETLADLAAAVNAAGHAAADIGNAVAAFQPPPPVVVANSPPPGFLQSEAPWKAGILYSVVPREPLAPTSDTSNKWFAITRGKYVGITKNSALSLNAVIGVGSALSDRCGSLDEALDLFNTALAGNAIAVLR</sequence>
<comment type="caution">
    <text evidence="1">The sequence shown here is derived from an EMBL/GenBank/DDBJ whole genome shotgun (WGS) entry which is preliminary data.</text>
</comment>
<proteinExistence type="predicted"/>
<gene>
    <name evidence="1" type="ORF">C8F04DRAFT_1265719</name>
</gene>
<reference evidence="1" key="1">
    <citation type="submission" date="2023-03" db="EMBL/GenBank/DDBJ databases">
        <title>Massive genome expansion in bonnet fungi (Mycena s.s.) driven by repeated elements and novel gene families across ecological guilds.</title>
        <authorList>
            <consortium name="Lawrence Berkeley National Laboratory"/>
            <person name="Harder C.B."/>
            <person name="Miyauchi S."/>
            <person name="Viragh M."/>
            <person name="Kuo A."/>
            <person name="Thoen E."/>
            <person name="Andreopoulos B."/>
            <person name="Lu D."/>
            <person name="Skrede I."/>
            <person name="Drula E."/>
            <person name="Henrissat B."/>
            <person name="Morin E."/>
            <person name="Kohler A."/>
            <person name="Barry K."/>
            <person name="LaButti K."/>
            <person name="Morin E."/>
            <person name="Salamov A."/>
            <person name="Lipzen A."/>
            <person name="Mereny Z."/>
            <person name="Hegedus B."/>
            <person name="Baldrian P."/>
            <person name="Stursova M."/>
            <person name="Weitz H."/>
            <person name="Taylor A."/>
            <person name="Grigoriev I.V."/>
            <person name="Nagy L.G."/>
            <person name="Martin F."/>
            <person name="Kauserud H."/>
        </authorList>
    </citation>
    <scope>NUCLEOTIDE SEQUENCE</scope>
    <source>
        <strain evidence="1">CBHHK200</strain>
    </source>
</reference>
<dbReference type="AlphaFoldDB" id="A0AAD6WXX5"/>